<name>A0ABS0N458_9SPHN</name>
<dbReference type="InterPro" id="IPR023614">
    <property type="entry name" value="Porin_dom_sf"/>
</dbReference>
<dbReference type="EMBL" id="JAEANY010000002">
    <property type="protein sequence ID" value="MBH5322512.1"/>
    <property type="molecule type" value="Genomic_DNA"/>
</dbReference>
<reference evidence="3 4" key="1">
    <citation type="submission" date="2020-11" db="EMBL/GenBank/DDBJ databases">
        <title>Erythrobacter sediminis sp. nov., a marine bacterium from a tidal flat of Garorim Bay.</title>
        <authorList>
            <person name="Kim D."/>
            <person name="Yoo Y."/>
            <person name="Kim J.-J."/>
        </authorList>
    </citation>
    <scope>NUCLEOTIDE SEQUENCE [LARGE SCALE GENOMIC DNA]</scope>
    <source>
        <strain evidence="3 4">JGD-13</strain>
    </source>
</reference>
<dbReference type="SUPFAM" id="SSF56935">
    <property type="entry name" value="Porins"/>
    <property type="match status" value="1"/>
</dbReference>
<organism evidence="3 4">
    <name type="scientific">Aurantiacibacter sediminis</name>
    <dbReference type="NCBI Taxonomy" id="2793064"/>
    <lineage>
        <taxon>Bacteria</taxon>
        <taxon>Pseudomonadati</taxon>
        <taxon>Pseudomonadota</taxon>
        <taxon>Alphaproteobacteria</taxon>
        <taxon>Sphingomonadales</taxon>
        <taxon>Erythrobacteraceae</taxon>
        <taxon>Aurantiacibacter</taxon>
    </lineage>
</organism>
<feature type="chain" id="PRO_5045283205" description="Porin" evidence="2">
    <location>
        <begin position="22"/>
        <end position="467"/>
    </location>
</feature>
<gene>
    <name evidence="3" type="ORF">I5L03_07930</name>
</gene>
<evidence type="ECO:0000313" key="4">
    <source>
        <dbReference type="Proteomes" id="UP000602442"/>
    </source>
</evidence>
<comment type="caution">
    <text evidence="3">The sequence shown here is derived from an EMBL/GenBank/DDBJ whole genome shotgun (WGS) entry which is preliminary data.</text>
</comment>
<keyword evidence="2" id="KW-0732">Signal</keyword>
<dbReference type="Pfam" id="PF07396">
    <property type="entry name" value="Porin_O_P"/>
    <property type="match status" value="1"/>
</dbReference>
<evidence type="ECO:0000256" key="1">
    <source>
        <dbReference type="SAM" id="Coils"/>
    </source>
</evidence>
<evidence type="ECO:0008006" key="5">
    <source>
        <dbReference type="Google" id="ProtNLM"/>
    </source>
</evidence>
<dbReference type="RefSeq" id="WP_197921202.1">
    <property type="nucleotide sequence ID" value="NZ_CAWPTA010000007.1"/>
</dbReference>
<evidence type="ECO:0000313" key="3">
    <source>
        <dbReference type="EMBL" id="MBH5322512.1"/>
    </source>
</evidence>
<protein>
    <recommendedName>
        <fullName evidence="5">Porin</fullName>
    </recommendedName>
</protein>
<dbReference type="InterPro" id="IPR010870">
    <property type="entry name" value="Porin_O/P"/>
</dbReference>
<keyword evidence="4" id="KW-1185">Reference proteome</keyword>
<evidence type="ECO:0000256" key="2">
    <source>
        <dbReference type="SAM" id="SignalP"/>
    </source>
</evidence>
<accession>A0ABS0N458</accession>
<dbReference type="Gene3D" id="2.40.160.10">
    <property type="entry name" value="Porin"/>
    <property type="match status" value="1"/>
</dbReference>
<proteinExistence type="predicted"/>
<keyword evidence="1" id="KW-0175">Coiled coil</keyword>
<sequence>MRIFPTLPLLAIAVVASPAYAQDAHANHQEHHAEVEELRAQVAALTAQLAAVTERLDEIESEQAETAADIAVIETETAALADSNTPIVTASTGTEISMGAAAEIENDDGFSFKPFGRLMLDAGFTAIPEGTGLEDGFDVRARRVRLGVQGDIPGGFGYKMEFEFGGNDLEITDALLEYETGDVTLTVGQFNNFQSMEELTSSRFTSFIERAAFTDAFGFSRRTGISVEYGAGNVLLQGGLFSDNIDDLPGSDRMSVDARAAFFPELGDTQLHFGGSIHYADLGDDGQVRYRQRPLVSFTSERLINTDRFDAESEFDIGLEFAAVRGPLHFHAEGYRREVGGLISMEDAVFHGAFAEAGLFLTPGDSRTYRGGRFNRTRPARTIDEGGIGAVQLNLRYDFLELNDGDAGIIGGTQNGLFSSVIWTMTDYTRLQINYGHLAYDDAPNPLPSGEQDYSVDVVGVRAEFDF</sequence>
<dbReference type="Proteomes" id="UP000602442">
    <property type="component" value="Unassembled WGS sequence"/>
</dbReference>
<feature type="coiled-coil region" evidence="1">
    <location>
        <begin position="21"/>
        <end position="69"/>
    </location>
</feature>
<feature type="signal peptide" evidence="2">
    <location>
        <begin position="1"/>
        <end position="21"/>
    </location>
</feature>